<comment type="caution">
    <text evidence="8">The sequence shown here is derived from an EMBL/GenBank/DDBJ whole genome shotgun (WGS) entry which is preliminary data.</text>
</comment>
<dbReference type="Gene3D" id="1.25.40.390">
    <property type="match status" value="1"/>
</dbReference>
<keyword evidence="4" id="KW-0472">Membrane</keyword>
<proteinExistence type="inferred from homology"/>
<name>A0A368JM22_9BACT</name>
<protein>
    <submittedName>
        <fullName evidence="8">RagB/SusD family nutrient uptake outer membrane protein</fullName>
    </submittedName>
</protein>
<feature type="domain" description="SusD-like N-terminal" evidence="7">
    <location>
        <begin position="26"/>
        <end position="226"/>
    </location>
</feature>
<keyword evidence="9" id="KW-1185">Reference proteome</keyword>
<gene>
    <name evidence="8" type="ORF">DUE52_14535</name>
</gene>
<dbReference type="GO" id="GO:0009279">
    <property type="term" value="C:cell outer membrane"/>
    <property type="evidence" value="ECO:0007669"/>
    <property type="project" value="UniProtKB-SubCell"/>
</dbReference>
<organism evidence="8 9">
    <name type="scientific">Larkinella punicea</name>
    <dbReference type="NCBI Taxonomy" id="2315727"/>
    <lineage>
        <taxon>Bacteria</taxon>
        <taxon>Pseudomonadati</taxon>
        <taxon>Bacteroidota</taxon>
        <taxon>Cytophagia</taxon>
        <taxon>Cytophagales</taxon>
        <taxon>Spirosomataceae</taxon>
        <taxon>Larkinella</taxon>
    </lineage>
</organism>
<dbReference type="InterPro" id="IPR012944">
    <property type="entry name" value="SusD_RagB_dom"/>
</dbReference>
<evidence type="ECO:0000256" key="4">
    <source>
        <dbReference type="ARBA" id="ARBA00023136"/>
    </source>
</evidence>
<evidence type="ECO:0000256" key="2">
    <source>
        <dbReference type="ARBA" id="ARBA00006275"/>
    </source>
</evidence>
<dbReference type="InterPro" id="IPR033985">
    <property type="entry name" value="SusD-like_N"/>
</dbReference>
<evidence type="ECO:0000313" key="8">
    <source>
        <dbReference type="EMBL" id="RCR68697.1"/>
    </source>
</evidence>
<evidence type="ECO:0000256" key="5">
    <source>
        <dbReference type="ARBA" id="ARBA00023237"/>
    </source>
</evidence>
<dbReference type="Pfam" id="PF14322">
    <property type="entry name" value="SusD-like_3"/>
    <property type="match status" value="1"/>
</dbReference>
<keyword evidence="5" id="KW-0998">Cell outer membrane</keyword>
<dbReference type="OrthoDB" id="9792139at2"/>
<comment type="similarity">
    <text evidence="2">Belongs to the SusD family.</text>
</comment>
<comment type="subcellular location">
    <subcellularLocation>
        <location evidence="1">Cell outer membrane</location>
    </subcellularLocation>
</comment>
<dbReference type="PROSITE" id="PS51257">
    <property type="entry name" value="PROKAR_LIPOPROTEIN"/>
    <property type="match status" value="1"/>
</dbReference>
<evidence type="ECO:0000313" key="9">
    <source>
        <dbReference type="Proteomes" id="UP000253383"/>
    </source>
</evidence>
<dbReference type="RefSeq" id="WP_114406748.1">
    <property type="nucleotide sequence ID" value="NZ_QOWE01000011.1"/>
</dbReference>
<keyword evidence="3" id="KW-0732">Signal</keyword>
<dbReference type="Proteomes" id="UP000253383">
    <property type="component" value="Unassembled WGS sequence"/>
</dbReference>
<evidence type="ECO:0000256" key="1">
    <source>
        <dbReference type="ARBA" id="ARBA00004442"/>
    </source>
</evidence>
<dbReference type="InterPro" id="IPR011990">
    <property type="entry name" value="TPR-like_helical_dom_sf"/>
</dbReference>
<evidence type="ECO:0000259" key="7">
    <source>
        <dbReference type="Pfam" id="PF14322"/>
    </source>
</evidence>
<evidence type="ECO:0000256" key="3">
    <source>
        <dbReference type="ARBA" id="ARBA00022729"/>
    </source>
</evidence>
<dbReference type="AlphaFoldDB" id="A0A368JM22"/>
<evidence type="ECO:0000259" key="6">
    <source>
        <dbReference type="Pfam" id="PF07980"/>
    </source>
</evidence>
<sequence length="592" mass="65365">MKRSYLKPILTGCLVSLLSLSACTEEYLEKQPIGSISASTLANKSGIKGVLIGAYSLLDGVGATGGSFWSSPTVLSSMASDDAHVGTEPNGLLASYEAYTHDPTSSSTNERWQFLYAAVQRTNDVLRLLPKVTELTADEAAQTKAEAIFLRGVYHFEAAKLWRNVPFVDESIGYDAGNYNVSNTDPIWPKIEADFKYAADNLTPTKSDVGRANKWAAKAFLAKVYMFQQKFTEAKPLLAEIISSGVTANGKKYALAEQYFDNFRTDKKHGPEAVFTVQMSVYDGANGSNGNAADMYNGPFGGPPSCCYGWLQPSFDLVNAYQTDANGLPLIDSYNKNLVTNDQGLQSSAPFTPYAGTLDARLDWVVGRRGIPYLDWGIHPGMAWIRQQNTGGPYSVIKNIAWQARIATDRENANTNNPYSLIRFADVLLWAAEVEVEIGSLAQAEAYVNQIRARAANPAGFVKKYIDNAAPLKGFTNEPAANYKVGLYTGQFVQKGKEFAREAVRFERKLELALEHHRFFDLQRYDNGTGYMATLLNNYLKYEAAVPKYFNQDYMKGAFFTKGKNELYPIPQAQIDLSTTEGKPTLKQNPGY</sequence>
<accession>A0A368JM22</accession>
<dbReference type="Pfam" id="PF07980">
    <property type="entry name" value="SusD_RagB"/>
    <property type="match status" value="1"/>
</dbReference>
<dbReference type="EMBL" id="QOWE01000011">
    <property type="protein sequence ID" value="RCR68697.1"/>
    <property type="molecule type" value="Genomic_DNA"/>
</dbReference>
<feature type="domain" description="RagB/SusD" evidence="6">
    <location>
        <begin position="271"/>
        <end position="592"/>
    </location>
</feature>
<reference evidence="8 9" key="1">
    <citation type="submission" date="2018-07" db="EMBL/GenBank/DDBJ databases">
        <title>Genome analysis of Larkinella rosea.</title>
        <authorList>
            <person name="Zhou Z."/>
            <person name="Wang G."/>
        </authorList>
    </citation>
    <scope>NUCLEOTIDE SEQUENCE [LARGE SCALE GENOMIC DNA]</scope>
    <source>
        <strain evidence="9">zzj9</strain>
    </source>
</reference>
<dbReference type="SUPFAM" id="SSF48452">
    <property type="entry name" value="TPR-like"/>
    <property type="match status" value="1"/>
</dbReference>